<dbReference type="WBParaSite" id="HPLM_0002142901-mRNA-1">
    <property type="protein sequence ID" value="HPLM_0002142901-mRNA-1"/>
    <property type="gene ID" value="HPLM_0002142901"/>
</dbReference>
<organism evidence="4">
    <name type="scientific">Haemonchus placei</name>
    <name type="common">Barber's pole worm</name>
    <dbReference type="NCBI Taxonomy" id="6290"/>
    <lineage>
        <taxon>Eukaryota</taxon>
        <taxon>Metazoa</taxon>
        <taxon>Ecdysozoa</taxon>
        <taxon>Nematoda</taxon>
        <taxon>Chromadorea</taxon>
        <taxon>Rhabditida</taxon>
        <taxon>Rhabditina</taxon>
        <taxon>Rhabditomorpha</taxon>
        <taxon>Strongyloidea</taxon>
        <taxon>Trichostrongylidae</taxon>
        <taxon>Haemonchus</taxon>
    </lineage>
</organism>
<evidence type="ECO:0000313" key="4">
    <source>
        <dbReference type="WBParaSite" id="HPLM_0002142901-mRNA-1"/>
    </source>
</evidence>
<dbReference type="STRING" id="6290.A0A0N4XAN4"/>
<dbReference type="InterPro" id="IPR016193">
    <property type="entry name" value="Cytidine_deaminase-like"/>
</dbReference>
<name>A0A0N4XAN4_HAEPC</name>
<accession>A0A0N4XAN4</accession>
<dbReference type="Proteomes" id="UP000268014">
    <property type="component" value="Unassembled WGS sequence"/>
</dbReference>
<keyword evidence="3" id="KW-1185">Reference proteome</keyword>
<dbReference type="Gene3D" id="3.40.140.10">
    <property type="entry name" value="Cytidine Deaminase, domain 2"/>
    <property type="match status" value="1"/>
</dbReference>
<dbReference type="OrthoDB" id="408702at2759"/>
<proteinExistence type="predicted"/>
<evidence type="ECO:0000313" key="2">
    <source>
        <dbReference type="EMBL" id="VDO89817.1"/>
    </source>
</evidence>
<reference evidence="4" key="1">
    <citation type="submission" date="2017-02" db="UniProtKB">
        <authorList>
            <consortium name="WormBaseParasite"/>
        </authorList>
    </citation>
    <scope>IDENTIFICATION</scope>
</reference>
<protein>
    <submittedName>
        <fullName evidence="4">CMP/dCMP-type deaminase domain-containing protein</fullName>
    </submittedName>
</protein>
<dbReference type="InterPro" id="IPR002125">
    <property type="entry name" value="CMP_dCMP_dom"/>
</dbReference>
<gene>
    <name evidence="2" type="ORF">HPLM_LOCUS21418</name>
</gene>
<evidence type="ECO:0000313" key="3">
    <source>
        <dbReference type="Proteomes" id="UP000268014"/>
    </source>
</evidence>
<dbReference type="EMBL" id="UZAF01023393">
    <property type="protein sequence ID" value="VDO89817.1"/>
    <property type="molecule type" value="Genomic_DNA"/>
</dbReference>
<sequence length="68" mass="7513">MRKAIDEACQGVEAGDGGPFGAVVVKDGKIVATGHNMVSFPLPEFFRWDSNESIFLRIINVLESLYLR</sequence>
<dbReference type="AlphaFoldDB" id="A0A0N4XAN4"/>
<reference evidence="2 3" key="2">
    <citation type="submission" date="2018-11" db="EMBL/GenBank/DDBJ databases">
        <authorList>
            <consortium name="Pathogen Informatics"/>
        </authorList>
    </citation>
    <scope>NUCLEOTIDE SEQUENCE [LARGE SCALE GENOMIC DNA]</scope>
    <source>
        <strain evidence="2 3">MHpl1</strain>
    </source>
</reference>
<evidence type="ECO:0000259" key="1">
    <source>
        <dbReference type="PROSITE" id="PS51747"/>
    </source>
</evidence>
<dbReference type="PROSITE" id="PS51747">
    <property type="entry name" value="CYT_DCMP_DEAMINASES_2"/>
    <property type="match status" value="1"/>
</dbReference>
<dbReference type="GO" id="GO:0003824">
    <property type="term" value="F:catalytic activity"/>
    <property type="evidence" value="ECO:0007669"/>
    <property type="project" value="InterPro"/>
</dbReference>
<dbReference type="SUPFAM" id="SSF53927">
    <property type="entry name" value="Cytidine deaminase-like"/>
    <property type="match status" value="1"/>
</dbReference>
<feature type="domain" description="CMP/dCMP-type deaminase" evidence="1">
    <location>
        <begin position="1"/>
        <end position="68"/>
    </location>
</feature>